<gene>
    <name evidence="1" type="ORF">EOE65_12295</name>
</gene>
<dbReference type="AlphaFoldDB" id="A0A437Q795"/>
<evidence type="ECO:0008006" key="3">
    <source>
        <dbReference type="Google" id="ProtNLM"/>
    </source>
</evidence>
<dbReference type="Pfam" id="PF14907">
    <property type="entry name" value="NTP_transf_5"/>
    <property type="match status" value="1"/>
</dbReference>
<organism evidence="1 2">
    <name type="scientific">Neptunomonas marina</name>
    <dbReference type="NCBI Taxonomy" id="1815562"/>
    <lineage>
        <taxon>Bacteria</taxon>
        <taxon>Pseudomonadati</taxon>
        <taxon>Pseudomonadota</taxon>
        <taxon>Gammaproteobacteria</taxon>
        <taxon>Oceanospirillales</taxon>
        <taxon>Oceanospirillaceae</taxon>
        <taxon>Neptunomonas</taxon>
    </lineage>
</organism>
<dbReference type="InterPro" id="IPR039498">
    <property type="entry name" value="NTP_transf_5"/>
</dbReference>
<dbReference type="RefSeq" id="WP_127694610.1">
    <property type="nucleotide sequence ID" value="NZ_SACQ01000005.1"/>
</dbReference>
<keyword evidence="2" id="KW-1185">Reference proteome</keyword>
<accession>A0A437Q795</accession>
<comment type="caution">
    <text evidence="1">The sequence shown here is derived from an EMBL/GenBank/DDBJ whole genome shotgun (WGS) entry which is preliminary data.</text>
</comment>
<proteinExistence type="predicted"/>
<evidence type="ECO:0000313" key="2">
    <source>
        <dbReference type="Proteomes" id="UP000282818"/>
    </source>
</evidence>
<name>A0A437Q795_9GAMM</name>
<reference evidence="1 2" key="1">
    <citation type="submission" date="2019-01" db="EMBL/GenBank/DDBJ databases">
        <authorList>
            <person name="Chen W.-M."/>
        </authorList>
    </citation>
    <scope>NUCLEOTIDE SEQUENCE [LARGE SCALE GENOMIC DNA]</scope>
    <source>
        <strain evidence="1 2">HPM-16</strain>
    </source>
</reference>
<sequence length="356" mass="41641">MRSPLRLSQLLVGQLSAADVLPEQWTEVVEQARSAQVLGILCSRLRERGEFQLIDVSVQKHLLSSWRIFEKYRRDAQWEVEHLCAALEKEEIVPVLLKGAAYVVEEESFALGRTFSDIDLLVPKCDIERVEELLKWHGWQGTHHNDYDQRYYREWMHEIPPVVHVKRQTVLDIHHTILPLTARYMPRAEELFSSARQGNGGYRLLSRYDQVLHAATHLFTDSEYNHAYRDLVDIDGLLRLLIEVEDWNELFNRAQLHDLLEPVYFAIYHAQAEFLTPVPEGVIERFSAALSIGGMRRRWLHRLFTKVIVPPHPSALESGYALAERLLFVRGHYLRMPKRLLFQHLFYKAFLAKDEA</sequence>
<dbReference type="EMBL" id="SACQ01000005">
    <property type="protein sequence ID" value="RVU30414.1"/>
    <property type="molecule type" value="Genomic_DNA"/>
</dbReference>
<evidence type="ECO:0000313" key="1">
    <source>
        <dbReference type="EMBL" id="RVU30414.1"/>
    </source>
</evidence>
<protein>
    <recommendedName>
        <fullName evidence="3">Nucleotidyltransferase family protein</fullName>
    </recommendedName>
</protein>
<dbReference type="Proteomes" id="UP000282818">
    <property type="component" value="Unassembled WGS sequence"/>
</dbReference>